<gene>
    <name evidence="1" type="ORF">Pan44_20490</name>
</gene>
<name>A0A517SD18_9PLAN</name>
<dbReference type="InParanoid" id="A0A517SD18"/>
<keyword evidence="2" id="KW-1185">Reference proteome</keyword>
<evidence type="ECO:0000313" key="1">
    <source>
        <dbReference type="EMBL" id="QDT54022.1"/>
    </source>
</evidence>
<accession>A0A517SD18</accession>
<dbReference type="InterPro" id="IPR010869">
    <property type="entry name" value="DUF1501"/>
</dbReference>
<sequence length="484" mass="53929">MSNHQHCESRERTMSLFNSALARRQFLSTTGVGFGAAALSSLIARDSQAHAPGRSGLPHFPATIKRVIYLYMSGGPSQFESFDYKPEMERLDGQPMPESFTKGQPIAQLQGKELKVQGPMTKFKQYGESGQWVSDFFPWQQKLADDICVIRSMHTDQINHDPANTFINTGTAISGRPSMGAWINYGLGSECEDLPGFVVMTSVGGRNPQPIAARQWDAGFLPSRFSGVEFNSAGDPVHYISNPPGVTNAQQRRLVDAVNALDRRRNETVTNPELETRIANYETAFRMQASVPELMDMSGEPQHILDMYGCKPGDGSFASNCLLARKLAERGVRFIQLYHRGWDHHDGIEKYMDICCRLTDQPTYALIHDLKQRGMLDDTLVIWGGEFGRTPMSQTSKGAPGRDHHMRCFTSWMAGGGIKGGLSYGQSDILGYFPAENPVHVRDMHATMLHMFGIDHERFTIKHQGLDLKLTGVEKAHVLKDIMA</sequence>
<reference evidence="1 2" key="1">
    <citation type="submission" date="2019-02" db="EMBL/GenBank/DDBJ databases">
        <title>Deep-cultivation of Planctomycetes and their phenomic and genomic characterization uncovers novel biology.</title>
        <authorList>
            <person name="Wiegand S."/>
            <person name="Jogler M."/>
            <person name="Boedeker C."/>
            <person name="Pinto D."/>
            <person name="Vollmers J."/>
            <person name="Rivas-Marin E."/>
            <person name="Kohn T."/>
            <person name="Peeters S.H."/>
            <person name="Heuer A."/>
            <person name="Rast P."/>
            <person name="Oberbeckmann S."/>
            <person name="Bunk B."/>
            <person name="Jeske O."/>
            <person name="Meyerdierks A."/>
            <person name="Storesund J.E."/>
            <person name="Kallscheuer N."/>
            <person name="Luecker S."/>
            <person name="Lage O.M."/>
            <person name="Pohl T."/>
            <person name="Merkel B.J."/>
            <person name="Hornburger P."/>
            <person name="Mueller R.-W."/>
            <person name="Bruemmer F."/>
            <person name="Labrenz M."/>
            <person name="Spormann A.M."/>
            <person name="Op den Camp H."/>
            <person name="Overmann J."/>
            <person name="Amann R."/>
            <person name="Jetten M.S.M."/>
            <person name="Mascher T."/>
            <person name="Medema M.H."/>
            <person name="Devos D.P."/>
            <person name="Kaster A.-K."/>
            <person name="Ovreas L."/>
            <person name="Rohde M."/>
            <person name="Galperin M.Y."/>
            <person name="Jogler C."/>
        </authorList>
    </citation>
    <scope>NUCLEOTIDE SEQUENCE [LARGE SCALE GENOMIC DNA]</scope>
    <source>
        <strain evidence="1 2">Pan44</strain>
    </source>
</reference>
<dbReference type="PANTHER" id="PTHR43737:SF1">
    <property type="entry name" value="DUF1501 DOMAIN-CONTAINING PROTEIN"/>
    <property type="match status" value="1"/>
</dbReference>
<dbReference type="PROSITE" id="PS51318">
    <property type="entry name" value="TAT"/>
    <property type="match status" value="1"/>
</dbReference>
<organism evidence="1 2">
    <name type="scientific">Caulifigura coniformis</name>
    <dbReference type="NCBI Taxonomy" id="2527983"/>
    <lineage>
        <taxon>Bacteria</taxon>
        <taxon>Pseudomonadati</taxon>
        <taxon>Planctomycetota</taxon>
        <taxon>Planctomycetia</taxon>
        <taxon>Planctomycetales</taxon>
        <taxon>Planctomycetaceae</taxon>
        <taxon>Caulifigura</taxon>
    </lineage>
</organism>
<proteinExistence type="predicted"/>
<dbReference type="PANTHER" id="PTHR43737">
    <property type="entry name" value="BLL7424 PROTEIN"/>
    <property type="match status" value="1"/>
</dbReference>
<dbReference type="InterPro" id="IPR006311">
    <property type="entry name" value="TAT_signal"/>
</dbReference>
<dbReference type="InterPro" id="IPR017850">
    <property type="entry name" value="Alkaline_phosphatase_core_sf"/>
</dbReference>
<dbReference type="EMBL" id="CP036271">
    <property type="protein sequence ID" value="QDT54022.1"/>
    <property type="molecule type" value="Genomic_DNA"/>
</dbReference>
<protein>
    <recommendedName>
        <fullName evidence="3">Sulfatase</fullName>
    </recommendedName>
</protein>
<dbReference type="Proteomes" id="UP000315700">
    <property type="component" value="Chromosome"/>
</dbReference>
<dbReference type="SUPFAM" id="SSF53649">
    <property type="entry name" value="Alkaline phosphatase-like"/>
    <property type="match status" value="1"/>
</dbReference>
<dbReference type="Pfam" id="PF07394">
    <property type="entry name" value="DUF1501"/>
    <property type="match status" value="1"/>
</dbReference>
<dbReference type="KEGG" id="ccos:Pan44_20490"/>
<dbReference type="AlphaFoldDB" id="A0A517SD18"/>
<evidence type="ECO:0008006" key="3">
    <source>
        <dbReference type="Google" id="ProtNLM"/>
    </source>
</evidence>
<evidence type="ECO:0000313" key="2">
    <source>
        <dbReference type="Proteomes" id="UP000315700"/>
    </source>
</evidence>